<dbReference type="EMBL" id="LHPG02000016">
    <property type="protein sequence ID" value="PRW33735.1"/>
    <property type="molecule type" value="Genomic_DNA"/>
</dbReference>
<feature type="transmembrane region" description="Helical" evidence="2">
    <location>
        <begin position="88"/>
        <end position="109"/>
    </location>
</feature>
<accession>A0A2P6THH1</accession>
<keyword evidence="2" id="KW-0812">Transmembrane</keyword>
<reference evidence="3 4" key="1">
    <citation type="journal article" date="2018" name="Plant J.">
        <title>Genome sequences of Chlorella sorokiniana UTEX 1602 and Micractinium conductrix SAG 241.80: implications to maltose excretion by a green alga.</title>
        <authorList>
            <person name="Arriola M.B."/>
            <person name="Velmurugan N."/>
            <person name="Zhang Y."/>
            <person name="Plunkett M.H."/>
            <person name="Hondzo H."/>
            <person name="Barney B.M."/>
        </authorList>
    </citation>
    <scope>NUCLEOTIDE SEQUENCE [LARGE SCALE GENOMIC DNA]</scope>
    <source>
        <strain evidence="4">UTEX 1602</strain>
    </source>
</reference>
<keyword evidence="2" id="KW-1133">Transmembrane helix</keyword>
<evidence type="ECO:0000256" key="1">
    <source>
        <dbReference type="SAM" id="MobiDB-lite"/>
    </source>
</evidence>
<feature type="compositionally biased region" description="Basic and acidic residues" evidence="1">
    <location>
        <begin position="188"/>
        <end position="203"/>
    </location>
</feature>
<proteinExistence type="predicted"/>
<feature type="compositionally biased region" description="Pro residues" evidence="1">
    <location>
        <begin position="155"/>
        <end position="172"/>
    </location>
</feature>
<evidence type="ECO:0000313" key="4">
    <source>
        <dbReference type="Proteomes" id="UP000239899"/>
    </source>
</evidence>
<evidence type="ECO:0000313" key="3">
    <source>
        <dbReference type="EMBL" id="PRW33735.1"/>
    </source>
</evidence>
<feature type="compositionally biased region" description="Basic and acidic residues" evidence="1">
    <location>
        <begin position="131"/>
        <end position="140"/>
    </location>
</feature>
<protein>
    <submittedName>
        <fullName evidence="3">Uncharacterized protein</fullName>
    </submittedName>
</protein>
<evidence type="ECO:0000256" key="2">
    <source>
        <dbReference type="SAM" id="Phobius"/>
    </source>
</evidence>
<feature type="compositionally biased region" description="Low complexity" evidence="1">
    <location>
        <begin position="141"/>
        <end position="154"/>
    </location>
</feature>
<gene>
    <name evidence="3" type="ORF">C2E21_7637</name>
</gene>
<name>A0A2P6THH1_CHLSO</name>
<comment type="caution">
    <text evidence="3">The sequence shown here is derived from an EMBL/GenBank/DDBJ whole genome shotgun (WGS) entry which is preliminary data.</text>
</comment>
<keyword evidence="4" id="KW-1185">Reference proteome</keyword>
<organism evidence="3 4">
    <name type="scientific">Chlorella sorokiniana</name>
    <name type="common">Freshwater green alga</name>
    <dbReference type="NCBI Taxonomy" id="3076"/>
    <lineage>
        <taxon>Eukaryota</taxon>
        <taxon>Viridiplantae</taxon>
        <taxon>Chlorophyta</taxon>
        <taxon>core chlorophytes</taxon>
        <taxon>Trebouxiophyceae</taxon>
        <taxon>Chlorellales</taxon>
        <taxon>Chlorellaceae</taxon>
        <taxon>Chlorella clade</taxon>
        <taxon>Chlorella</taxon>
    </lineage>
</organism>
<feature type="region of interest" description="Disordered" evidence="1">
    <location>
        <begin position="131"/>
        <end position="240"/>
    </location>
</feature>
<dbReference type="OrthoDB" id="512683at2759"/>
<dbReference type="AlphaFoldDB" id="A0A2P6THH1"/>
<dbReference type="Proteomes" id="UP000239899">
    <property type="component" value="Unassembled WGS sequence"/>
</dbReference>
<sequence length="318" mass="34486">MHRPVCVDSTPAPLVYQAARSAMRPRSWAPGAASGPASLLQTVQLALWTALWLARRSLAQNENIPSVSIGGITISPVKLVDEEAPKKWWFWLIIGLVIAFCIVILFFVWRGWKQWKLNKARTAAYEEEQAKQQEEAEKVEAGAAAPAGPTAGVGAPPPGDLPGGGLPPPPGSRPAQIELAGLPGRPLSDAERTAWMAERERRTAVHPRRKWESLRAAPSPVPSTAQQPGKMEAGPSVPKAGSEADILMYGKPVHVHGDMAKNEVHRPEHHPDHINYAAVAKEEIHDVVEHPPPVKLMSGKATGVEAWDKVNSPKARHD</sequence>
<keyword evidence="2" id="KW-0472">Membrane</keyword>